<dbReference type="Proteomes" id="UP001159363">
    <property type="component" value="Chromosome 14"/>
</dbReference>
<dbReference type="SUPFAM" id="SSF53098">
    <property type="entry name" value="Ribonuclease H-like"/>
    <property type="match status" value="1"/>
</dbReference>
<keyword evidence="2" id="KW-1185">Reference proteome</keyword>
<accession>A0ABQ9G7D6</accession>
<dbReference type="EMBL" id="JARBHB010000015">
    <property type="protein sequence ID" value="KAJ8868022.1"/>
    <property type="molecule type" value="Genomic_DNA"/>
</dbReference>
<dbReference type="Gene3D" id="3.30.420.10">
    <property type="entry name" value="Ribonuclease H-like superfamily/Ribonuclease H"/>
    <property type="match status" value="1"/>
</dbReference>
<dbReference type="InterPro" id="IPR036397">
    <property type="entry name" value="RNaseH_sf"/>
</dbReference>
<evidence type="ECO:0000313" key="2">
    <source>
        <dbReference type="Proteomes" id="UP001159363"/>
    </source>
</evidence>
<dbReference type="InterPro" id="IPR012337">
    <property type="entry name" value="RNaseH-like_sf"/>
</dbReference>
<gene>
    <name evidence="1" type="ORF">PR048_031831</name>
</gene>
<evidence type="ECO:0000313" key="1">
    <source>
        <dbReference type="EMBL" id="KAJ8868022.1"/>
    </source>
</evidence>
<comment type="caution">
    <text evidence="1">The sequence shown here is derived from an EMBL/GenBank/DDBJ whole genome shotgun (WGS) entry which is preliminary data.</text>
</comment>
<proteinExistence type="predicted"/>
<dbReference type="PANTHER" id="PTHR47331">
    <property type="entry name" value="PHD-TYPE DOMAIN-CONTAINING PROTEIN"/>
    <property type="match status" value="1"/>
</dbReference>
<organism evidence="1 2">
    <name type="scientific">Dryococelus australis</name>
    <dbReference type="NCBI Taxonomy" id="614101"/>
    <lineage>
        <taxon>Eukaryota</taxon>
        <taxon>Metazoa</taxon>
        <taxon>Ecdysozoa</taxon>
        <taxon>Arthropoda</taxon>
        <taxon>Hexapoda</taxon>
        <taxon>Insecta</taxon>
        <taxon>Pterygota</taxon>
        <taxon>Neoptera</taxon>
        <taxon>Polyneoptera</taxon>
        <taxon>Phasmatodea</taxon>
        <taxon>Verophasmatodea</taxon>
        <taxon>Anareolatae</taxon>
        <taxon>Phasmatidae</taxon>
        <taxon>Eurycanthinae</taxon>
        <taxon>Dryococelus</taxon>
    </lineage>
</organism>
<name>A0ABQ9G7D6_9NEOP</name>
<protein>
    <submittedName>
        <fullName evidence="1">Uncharacterized protein</fullName>
    </submittedName>
</protein>
<reference evidence="1 2" key="1">
    <citation type="submission" date="2023-02" db="EMBL/GenBank/DDBJ databases">
        <title>LHISI_Scaffold_Assembly.</title>
        <authorList>
            <person name="Stuart O.P."/>
            <person name="Cleave R."/>
            <person name="Magrath M.J.L."/>
            <person name="Mikheyev A.S."/>
        </authorList>
    </citation>
    <scope>NUCLEOTIDE SEQUENCE [LARGE SCALE GENOMIC DNA]</scope>
    <source>
        <strain evidence="1">Daus_M_001</strain>
        <tissue evidence="1">Leg muscle</tissue>
    </source>
</reference>
<sequence length="237" mass="26912">MKPASHAPMMDILPNIRCRLCWSFSGETLRSQIFQYYLYLFICYANRVVHPELASDTLTYIFLSAYRRFLAHHGWLFDMHSDLDINFVSAKHCLTEDNCLLAAKVLYSLGVKQHFMHPASPHFEVLHESLEGVSKQDNWHPDTVLTLKELYTVVGEIGCIFNSHMLRHLSTDPNNLSAMTCGHFLTGEPLTSLHLSLPLNTLNHWSTSCRTCGRSGIITSTCCSSTINGMWQPTIFS</sequence>